<evidence type="ECO:0000259" key="1">
    <source>
        <dbReference type="Pfam" id="PF13649"/>
    </source>
</evidence>
<dbReference type="OrthoDB" id="2013972at2759"/>
<evidence type="ECO:0000313" key="3">
    <source>
        <dbReference type="Proteomes" id="UP000789570"/>
    </source>
</evidence>
<protein>
    <submittedName>
        <fullName evidence="2">4710_t:CDS:1</fullName>
    </submittedName>
</protein>
<dbReference type="SUPFAM" id="SSF53335">
    <property type="entry name" value="S-adenosyl-L-methionine-dependent methyltransferases"/>
    <property type="match status" value="1"/>
</dbReference>
<comment type="caution">
    <text evidence="2">The sequence shown here is derived from an EMBL/GenBank/DDBJ whole genome shotgun (WGS) entry which is preliminary data.</text>
</comment>
<organism evidence="2 3">
    <name type="scientific">Funneliformis caledonium</name>
    <dbReference type="NCBI Taxonomy" id="1117310"/>
    <lineage>
        <taxon>Eukaryota</taxon>
        <taxon>Fungi</taxon>
        <taxon>Fungi incertae sedis</taxon>
        <taxon>Mucoromycota</taxon>
        <taxon>Glomeromycotina</taxon>
        <taxon>Glomeromycetes</taxon>
        <taxon>Glomerales</taxon>
        <taxon>Glomeraceae</taxon>
        <taxon>Funneliformis</taxon>
    </lineage>
</organism>
<dbReference type="PANTHER" id="PTHR43591:SF24">
    <property type="entry name" value="2-METHOXY-6-POLYPRENYL-1,4-BENZOQUINOL METHYLASE, MITOCHONDRIAL"/>
    <property type="match status" value="1"/>
</dbReference>
<dbReference type="CDD" id="cd02440">
    <property type="entry name" value="AdoMet_MTases"/>
    <property type="match status" value="1"/>
</dbReference>
<dbReference type="GO" id="GO:0008168">
    <property type="term" value="F:methyltransferase activity"/>
    <property type="evidence" value="ECO:0007669"/>
    <property type="project" value="TreeGrafter"/>
</dbReference>
<dbReference type="InterPro" id="IPR041698">
    <property type="entry name" value="Methyltransf_25"/>
</dbReference>
<reference evidence="2" key="1">
    <citation type="submission" date="2021-06" db="EMBL/GenBank/DDBJ databases">
        <authorList>
            <person name="Kallberg Y."/>
            <person name="Tangrot J."/>
            <person name="Rosling A."/>
        </authorList>
    </citation>
    <scope>NUCLEOTIDE SEQUENCE</scope>
    <source>
        <strain evidence="2">UK204</strain>
    </source>
</reference>
<proteinExistence type="predicted"/>
<dbReference type="EMBL" id="CAJVPQ010005164">
    <property type="protein sequence ID" value="CAG8665077.1"/>
    <property type="molecule type" value="Genomic_DNA"/>
</dbReference>
<evidence type="ECO:0000313" key="2">
    <source>
        <dbReference type="EMBL" id="CAG8665077.1"/>
    </source>
</evidence>
<dbReference type="Gene3D" id="3.40.50.150">
    <property type="entry name" value="Vaccinia Virus protein VP39"/>
    <property type="match status" value="1"/>
</dbReference>
<name>A0A9N9E556_9GLOM</name>
<keyword evidence="3" id="KW-1185">Reference proteome</keyword>
<dbReference type="Proteomes" id="UP000789570">
    <property type="component" value="Unassembled WGS sequence"/>
</dbReference>
<gene>
    <name evidence="2" type="ORF">FCALED_LOCUS11733</name>
</gene>
<dbReference type="PANTHER" id="PTHR43591">
    <property type="entry name" value="METHYLTRANSFERASE"/>
    <property type="match status" value="1"/>
</dbReference>
<sequence>MSDVFNNDCLLTAVTADDSDVDQDLLFHLAFKSVLKKNYLCPFDDTIKRCLDVGCSGGSWAMEMGTEFPQCQFIGIDIESRTPDNVYPRNVLFEESNFLSKGLPYPDNSFDVVHIRMTLFLLNAEQIFFLLGEASRVTRQGGFVEILEPDLSADYSAPLLGKFVADIKGANNMGEHHYDKILMEHGFKPTIHENFIPLGKWGGMTGEFALSILRMVLHNTAHSDLRNEENIKRIGIECELYKPQVKIFSGFGQKL</sequence>
<dbReference type="AlphaFoldDB" id="A0A9N9E556"/>
<accession>A0A9N9E556</accession>
<dbReference type="InterPro" id="IPR029063">
    <property type="entry name" value="SAM-dependent_MTases_sf"/>
</dbReference>
<feature type="domain" description="Methyltransferase" evidence="1">
    <location>
        <begin position="51"/>
        <end position="142"/>
    </location>
</feature>
<dbReference type="Pfam" id="PF13649">
    <property type="entry name" value="Methyltransf_25"/>
    <property type="match status" value="1"/>
</dbReference>